<organism evidence="2 3">
    <name type="scientific">Rhizopus oryzae</name>
    <name type="common">Mucormycosis agent</name>
    <name type="synonym">Rhizopus arrhizus var. delemar</name>
    <dbReference type="NCBI Taxonomy" id="64495"/>
    <lineage>
        <taxon>Eukaryota</taxon>
        <taxon>Fungi</taxon>
        <taxon>Fungi incertae sedis</taxon>
        <taxon>Mucoromycota</taxon>
        <taxon>Mucoromycotina</taxon>
        <taxon>Mucoromycetes</taxon>
        <taxon>Mucorales</taxon>
        <taxon>Mucorineae</taxon>
        <taxon>Rhizopodaceae</taxon>
        <taxon>Rhizopus</taxon>
    </lineage>
</organism>
<sequence>MRNRMSSQTYHPQANGHVERFMETLKNMISSYLDVDNHQNTWDAHLPEFQLAYNSTNHQATKYSPFSIVHGREARSLATPDFGVKTIPIQEYRAQSKDFLTRAFSIIQMENTRSQASNALAYNEDRQAPTFLVNDLVLVKCPVLSNVALGRAKKLVKPFRGPFRISEVLSTDRYNVQDVVNKKEMKNIHASRIKYFSANEDIVNQNPPDVVSPESTSATDEVYPSTLQTLTAVESPLPQLII</sequence>
<keyword evidence="3" id="KW-1185">Reference proteome</keyword>
<evidence type="ECO:0000313" key="3">
    <source>
        <dbReference type="Proteomes" id="UP000716291"/>
    </source>
</evidence>
<dbReference type="PANTHER" id="PTHR37984:SF5">
    <property type="entry name" value="PROTEIN NYNRIN-LIKE"/>
    <property type="match status" value="1"/>
</dbReference>
<name>A0A9P6WWW3_RHIOR</name>
<feature type="domain" description="Integrase catalytic" evidence="1">
    <location>
        <begin position="1"/>
        <end position="73"/>
    </location>
</feature>
<dbReference type="Proteomes" id="UP000716291">
    <property type="component" value="Unassembled WGS sequence"/>
</dbReference>
<dbReference type="InterPro" id="IPR012337">
    <property type="entry name" value="RNaseH-like_sf"/>
</dbReference>
<evidence type="ECO:0000259" key="1">
    <source>
        <dbReference type="PROSITE" id="PS50994"/>
    </source>
</evidence>
<reference evidence="2" key="1">
    <citation type="journal article" date="2020" name="Microb. Genom.">
        <title>Genetic diversity of clinical and environmental Mucorales isolates obtained from an investigation of mucormycosis cases among solid organ transplant recipients.</title>
        <authorList>
            <person name="Nguyen M.H."/>
            <person name="Kaul D."/>
            <person name="Muto C."/>
            <person name="Cheng S.J."/>
            <person name="Richter R.A."/>
            <person name="Bruno V.M."/>
            <person name="Liu G."/>
            <person name="Beyhan S."/>
            <person name="Sundermann A.J."/>
            <person name="Mounaud S."/>
            <person name="Pasculle A.W."/>
            <person name="Nierman W.C."/>
            <person name="Driscoll E."/>
            <person name="Cumbie R."/>
            <person name="Clancy C.J."/>
            <person name="Dupont C.L."/>
        </authorList>
    </citation>
    <scope>NUCLEOTIDE SEQUENCE</scope>
    <source>
        <strain evidence="2">GL11</strain>
    </source>
</reference>
<dbReference type="InterPro" id="IPR036397">
    <property type="entry name" value="RNaseH_sf"/>
</dbReference>
<gene>
    <name evidence="2" type="ORF">G6F64_012622</name>
</gene>
<dbReference type="GO" id="GO:0005634">
    <property type="term" value="C:nucleus"/>
    <property type="evidence" value="ECO:0007669"/>
    <property type="project" value="UniProtKB-ARBA"/>
</dbReference>
<accession>A0A9P6WWW3</accession>
<dbReference type="InterPro" id="IPR050951">
    <property type="entry name" value="Retrovirus_Pol_polyprotein"/>
</dbReference>
<comment type="caution">
    <text evidence="2">The sequence shown here is derived from an EMBL/GenBank/DDBJ whole genome shotgun (WGS) entry which is preliminary data.</text>
</comment>
<evidence type="ECO:0000313" key="2">
    <source>
        <dbReference type="EMBL" id="KAG1300521.1"/>
    </source>
</evidence>
<proteinExistence type="predicted"/>
<protein>
    <recommendedName>
        <fullName evidence="1">Integrase catalytic domain-containing protein</fullName>
    </recommendedName>
</protein>
<dbReference type="PANTHER" id="PTHR37984">
    <property type="entry name" value="PROTEIN CBG26694"/>
    <property type="match status" value="1"/>
</dbReference>
<dbReference type="AlphaFoldDB" id="A0A9P6WWW3"/>
<dbReference type="GO" id="GO:0003676">
    <property type="term" value="F:nucleic acid binding"/>
    <property type="evidence" value="ECO:0007669"/>
    <property type="project" value="InterPro"/>
</dbReference>
<dbReference type="SUPFAM" id="SSF53098">
    <property type="entry name" value="Ribonuclease H-like"/>
    <property type="match status" value="1"/>
</dbReference>
<dbReference type="Gene3D" id="3.30.420.10">
    <property type="entry name" value="Ribonuclease H-like superfamily/Ribonuclease H"/>
    <property type="match status" value="1"/>
</dbReference>
<dbReference type="GO" id="GO:0015074">
    <property type="term" value="P:DNA integration"/>
    <property type="evidence" value="ECO:0007669"/>
    <property type="project" value="InterPro"/>
</dbReference>
<dbReference type="PROSITE" id="PS50994">
    <property type="entry name" value="INTEGRASE"/>
    <property type="match status" value="1"/>
</dbReference>
<dbReference type="InterPro" id="IPR001584">
    <property type="entry name" value="Integrase_cat-core"/>
</dbReference>
<dbReference type="EMBL" id="JAANQT010004041">
    <property type="protein sequence ID" value="KAG1300521.1"/>
    <property type="molecule type" value="Genomic_DNA"/>
</dbReference>